<feature type="active site" description="Charge relay system" evidence="6">
    <location>
        <position position="331"/>
    </location>
</feature>
<dbReference type="PANTHER" id="PTHR43806:SF11">
    <property type="entry name" value="CEREVISIN-RELATED"/>
    <property type="match status" value="1"/>
</dbReference>
<dbReference type="PROSITE" id="PS00138">
    <property type="entry name" value="SUBTILASE_SER"/>
    <property type="match status" value="1"/>
</dbReference>
<evidence type="ECO:0000256" key="7">
    <source>
        <dbReference type="RuleBase" id="RU003355"/>
    </source>
</evidence>
<sequence>MRATNNRRSVVIGSSVVFALALSACGGGGGGVSSTPAPPAAPPVVAPPPPPPPPSPPPPPPPPTTNFATTEFNRSDGPGFHNAITAYQAGASGQGIIVGVIDSGIDPNSHEFTGRIHPQSGDVTGAGRPLGDDDGHGTEVTRVIAAAKDDRDTHGIAFNARILALRADQSGSCTTPAPGEDEASCSFFDSAIAAGVNRAVDNGARVINISLGGAGGANSTLRAAINRATAAGIVVIVSAGNEGNDASPAFDPNNPSPFAQALVANGNGLVIIATSVDDQGVISDFSNKAGISQSTVLSALGEGICCEYQNDTIYRFQQNGQTFVRVFNGTSFAAPQISGAAALLAQAFPNLTGQQIVNLLLTSARDAGAAGTDAIYGRGILDIARAFAPAGTTSLAGTTTVVPLAGNGGTTSGPMGDVALSNRPVEAVILDSYGRAYDINLAHGLNATTPRLRLTPALIDQGRSVSFGAGSTQIAFSIRGDLSGAVDVLPLALSDSQQRQARVLAGRVSAEIARDTRFSLGIRQAAAGQVAALQDMQSGSFLTASEARLESGFERLPGSSFALRREVAGFGLTGSVEMGDARLFERSGIEFSRSGTHRYPYSTLGFSLDRQFADAKIALGANWMREDETILGARFAQFIGQNGARSLFVDGNGEVALGSNWLLAASWRQGWTYAQGGGSIGGNSLLKSNAFSMDIARSNAIASGDRLAFRVAQPLRVTGGGLALNVPVSYDYATLTPTFGIRQFSLAPKGREIASELAWMVPLTGGYFSSNIFWRQEPGHFENMPDDVGVAFRLQYDF</sequence>
<dbReference type="InterPro" id="IPR050131">
    <property type="entry name" value="Peptidase_S8_subtilisin-like"/>
</dbReference>
<dbReference type="InterPro" id="IPR023827">
    <property type="entry name" value="Peptidase_S8_Asp-AS"/>
</dbReference>
<dbReference type="PROSITE" id="PS00136">
    <property type="entry name" value="SUBTILASE_ASP"/>
    <property type="match status" value="1"/>
</dbReference>
<keyword evidence="4 6" id="KW-0378">Hydrolase</keyword>
<dbReference type="PROSITE" id="PS51892">
    <property type="entry name" value="SUBTILASE"/>
    <property type="match status" value="1"/>
</dbReference>
<feature type="chain" id="PRO_5021704822" evidence="9">
    <location>
        <begin position="27"/>
        <end position="798"/>
    </location>
</feature>
<keyword evidence="12" id="KW-1185">Reference proteome</keyword>
<protein>
    <submittedName>
        <fullName evidence="11">S8 family serine peptidase</fullName>
    </submittedName>
</protein>
<evidence type="ECO:0000256" key="8">
    <source>
        <dbReference type="SAM" id="MobiDB-lite"/>
    </source>
</evidence>
<feature type="domain" description="Peptidase S8/S53" evidence="10">
    <location>
        <begin position="93"/>
        <end position="379"/>
    </location>
</feature>
<evidence type="ECO:0000256" key="5">
    <source>
        <dbReference type="ARBA" id="ARBA00022825"/>
    </source>
</evidence>
<dbReference type="RefSeq" id="WP_143777375.1">
    <property type="nucleotide sequence ID" value="NZ_VKKU01000002.1"/>
</dbReference>
<reference evidence="11 12" key="1">
    <citation type="submission" date="2019-07" db="EMBL/GenBank/DDBJ databases">
        <authorList>
            <person name="Park M."/>
        </authorList>
    </citation>
    <scope>NUCLEOTIDE SEQUENCE [LARGE SCALE GENOMIC DNA]</scope>
    <source>
        <strain evidence="11 12">KCTC32445</strain>
    </source>
</reference>
<dbReference type="OrthoDB" id="5405281at2"/>
<evidence type="ECO:0000256" key="6">
    <source>
        <dbReference type="PROSITE-ProRule" id="PRU01240"/>
    </source>
</evidence>
<proteinExistence type="inferred from homology"/>
<comment type="caution">
    <text evidence="11">The sequence shown here is derived from an EMBL/GenBank/DDBJ whole genome shotgun (WGS) entry which is preliminary data.</text>
</comment>
<feature type="region of interest" description="Disordered" evidence="8">
    <location>
        <begin position="27"/>
        <end position="81"/>
    </location>
</feature>
<dbReference type="EMBL" id="VKKU01000002">
    <property type="protein sequence ID" value="TSB02157.1"/>
    <property type="molecule type" value="Genomic_DNA"/>
</dbReference>
<feature type="compositionally biased region" description="Pro residues" evidence="8">
    <location>
        <begin position="36"/>
        <end position="64"/>
    </location>
</feature>
<evidence type="ECO:0000259" key="10">
    <source>
        <dbReference type="Pfam" id="PF00082"/>
    </source>
</evidence>
<dbReference type="SUPFAM" id="SSF52743">
    <property type="entry name" value="Subtilisin-like"/>
    <property type="match status" value="1"/>
</dbReference>
<dbReference type="Proteomes" id="UP000320160">
    <property type="component" value="Unassembled WGS sequence"/>
</dbReference>
<feature type="signal peptide" evidence="9">
    <location>
        <begin position="1"/>
        <end position="26"/>
    </location>
</feature>
<dbReference type="GO" id="GO:0004252">
    <property type="term" value="F:serine-type endopeptidase activity"/>
    <property type="evidence" value="ECO:0007669"/>
    <property type="project" value="UniProtKB-UniRule"/>
</dbReference>
<dbReference type="PANTHER" id="PTHR43806">
    <property type="entry name" value="PEPTIDASE S8"/>
    <property type="match status" value="1"/>
</dbReference>
<organism evidence="11 12">
    <name type="scientific">Sphingorhabdus contaminans</name>
    <dbReference type="NCBI Taxonomy" id="1343899"/>
    <lineage>
        <taxon>Bacteria</taxon>
        <taxon>Pseudomonadati</taxon>
        <taxon>Pseudomonadota</taxon>
        <taxon>Alphaproteobacteria</taxon>
        <taxon>Sphingomonadales</taxon>
        <taxon>Sphingomonadaceae</taxon>
        <taxon>Sphingorhabdus</taxon>
    </lineage>
</organism>
<dbReference type="AlphaFoldDB" id="A0A553WBU2"/>
<feature type="active site" description="Charge relay system" evidence="6">
    <location>
        <position position="136"/>
    </location>
</feature>
<accession>A0A553WBU2</accession>
<evidence type="ECO:0000313" key="11">
    <source>
        <dbReference type="EMBL" id="TSB02157.1"/>
    </source>
</evidence>
<evidence type="ECO:0000256" key="3">
    <source>
        <dbReference type="ARBA" id="ARBA00022729"/>
    </source>
</evidence>
<comment type="similarity">
    <text evidence="1 6 7">Belongs to the peptidase S8 family.</text>
</comment>
<evidence type="ECO:0000313" key="12">
    <source>
        <dbReference type="Proteomes" id="UP000320160"/>
    </source>
</evidence>
<evidence type="ECO:0000256" key="4">
    <source>
        <dbReference type="ARBA" id="ARBA00022801"/>
    </source>
</evidence>
<dbReference type="InterPro" id="IPR015500">
    <property type="entry name" value="Peptidase_S8_subtilisin-rel"/>
</dbReference>
<dbReference type="InterPro" id="IPR000209">
    <property type="entry name" value="Peptidase_S8/S53_dom"/>
</dbReference>
<evidence type="ECO:0000256" key="1">
    <source>
        <dbReference type="ARBA" id="ARBA00011073"/>
    </source>
</evidence>
<evidence type="ECO:0000256" key="2">
    <source>
        <dbReference type="ARBA" id="ARBA00022670"/>
    </source>
</evidence>
<feature type="active site" description="Charge relay system" evidence="6">
    <location>
        <position position="102"/>
    </location>
</feature>
<dbReference type="Gene3D" id="3.40.50.200">
    <property type="entry name" value="Peptidase S8/S53 domain"/>
    <property type="match status" value="1"/>
</dbReference>
<dbReference type="CDD" id="cd04848">
    <property type="entry name" value="Peptidases_S8_Autotransporter_serine_protease_like"/>
    <property type="match status" value="1"/>
</dbReference>
<dbReference type="Pfam" id="PF00082">
    <property type="entry name" value="Peptidase_S8"/>
    <property type="match status" value="1"/>
</dbReference>
<feature type="region of interest" description="Disordered" evidence="8">
    <location>
        <begin position="109"/>
        <end position="136"/>
    </location>
</feature>
<dbReference type="InterPro" id="IPR036852">
    <property type="entry name" value="Peptidase_S8/S53_dom_sf"/>
</dbReference>
<dbReference type="PRINTS" id="PR00723">
    <property type="entry name" value="SUBTILISIN"/>
</dbReference>
<keyword evidence="2 6" id="KW-0645">Protease</keyword>
<evidence type="ECO:0000256" key="9">
    <source>
        <dbReference type="SAM" id="SignalP"/>
    </source>
</evidence>
<keyword evidence="3 9" id="KW-0732">Signal</keyword>
<gene>
    <name evidence="11" type="ORF">FOM92_13635</name>
</gene>
<name>A0A553WBU2_9SPHN</name>
<dbReference type="GO" id="GO:0006508">
    <property type="term" value="P:proteolysis"/>
    <property type="evidence" value="ECO:0007669"/>
    <property type="project" value="UniProtKB-KW"/>
</dbReference>
<dbReference type="InterPro" id="IPR023828">
    <property type="entry name" value="Peptidase_S8_Ser-AS"/>
</dbReference>
<dbReference type="InterPro" id="IPR034061">
    <property type="entry name" value="Peptidases_S8_Autotransporter"/>
</dbReference>
<keyword evidence="5 6" id="KW-0720">Serine protease</keyword>
<dbReference type="PROSITE" id="PS51257">
    <property type="entry name" value="PROKAR_LIPOPROTEIN"/>
    <property type="match status" value="1"/>
</dbReference>